<protein>
    <submittedName>
        <fullName evidence="5">DNA-binding transcriptional ArsR family regulator</fullName>
    </submittedName>
    <submittedName>
        <fullName evidence="6">Helix-turn-helix domain-containing protein</fullName>
    </submittedName>
</protein>
<accession>A0A1I2KJS5</accession>
<dbReference type="PANTHER" id="PTHR33154:SF15">
    <property type="entry name" value="REGULATORY PROTEIN ARSR"/>
    <property type="match status" value="1"/>
</dbReference>
<reference evidence="5 8" key="2">
    <citation type="submission" date="2020-07" db="EMBL/GenBank/DDBJ databases">
        <title>Sequencing the genomes of 1000 actinobacteria strains.</title>
        <authorList>
            <person name="Klenk H.-P."/>
        </authorList>
    </citation>
    <scope>NUCLEOTIDE SEQUENCE [LARGE SCALE GENOMIC DNA]</scope>
    <source>
        <strain evidence="5 8">DSM 45117</strain>
    </source>
</reference>
<keyword evidence="2 5" id="KW-0238">DNA-binding</keyword>
<dbReference type="InterPro" id="IPR011991">
    <property type="entry name" value="ArsR-like_HTH"/>
</dbReference>
<evidence type="ECO:0000256" key="1">
    <source>
        <dbReference type="ARBA" id="ARBA00023015"/>
    </source>
</evidence>
<name>A0A1I2KJS5_9ACTN</name>
<dbReference type="AlphaFoldDB" id="A0A1I2KJS5"/>
<dbReference type="CDD" id="cd00090">
    <property type="entry name" value="HTH_ARSR"/>
    <property type="match status" value="1"/>
</dbReference>
<dbReference type="Pfam" id="PF12840">
    <property type="entry name" value="HTH_20"/>
    <property type="match status" value="1"/>
</dbReference>
<evidence type="ECO:0000256" key="2">
    <source>
        <dbReference type="ARBA" id="ARBA00023125"/>
    </source>
</evidence>
<dbReference type="EMBL" id="JACBZA010000001">
    <property type="protein sequence ID" value="NYH81150.1"/>
    <property type="molecule type" value="Genomic_DNA"/>
</dbReference>
<dbReference type="InterPro" id="IPR001845">
    <property type="entry name" value="HTH_ArsR_DNA-bd_dom"/>
</dbReference>
<keyword evidence="1" id="KW-0805">Transcription regulation</keyword>
<dbReference type="Gene3D" id="1.10.10.10">
    <property type="entry name" value="Winged helix-like DNA-binding domain superfamily/Winged helix DNA-binding domain"/>
    <property type="match status" value="1"/>
</dbReference>
<keyword evidence="8" id="KW-1185">Reference proteome</keyword>
<dbReference type="SUPFAM" id="SSF46785">
    <property type="entry name" value="Winged helix' DNA-binding domain"/>
    <property type="match status" value="1"/>
</dbReference>
<evidence type="ECO:0000313" key="7">
    <source>
        <dbReference type="Proteomes" id="UP000199052"/>
    </source>
</evidence>
<dbReference type="InterPro" id="IPR036390">
    <property type="entry name" value="WH_DNA-bd_sf"/>
</dbReference>
<evidence type="ECO:0000313" key="5">
    <source>
        <dbReference type="EMBL" id="NYH81150.1"/>
    </source>
</evidence>
<dbReference type="GO" id="GO:0003700">
    <property type="term" value="F:DNA-binding transcription factor activity"/>
    <property type="evidence" value="ECO:0007669"/>
    <property type="project" value="InterPro"/>
</dbReference>
<sequence>MPDSEPTIVDSRVLAAMAHPVRRRLLDLLKVDGPATASTLAQKTGEAVGNISHHVRALAAAGLIEEAPELAKDRRERWWRRATSSLRWSSADFAEDAAGDAVARALESLNLERQTGHVRRWADQPQSEQERWQQGPFSTEGWLRVTDAELAEFGREMIALIEKWADREVPDDGQERETVFTFARAVPARP</sequence>
<evidence type="ECO:0000259" key="4">
    <source>
        <dbReference type="SMART" id="SM00418"/>
    </source>
</evidence>
<dbReference type="STRING" id="504797.SAMN05421678_101234"/>
<dbReference type="EMBL" id="FOOI01000001">
    <property type="protein sequence ID" value="SFF65186.1"/>
    <property type="molecule type" value="Genomic_DNA"/>
</dbReference>
<proteinExistence type="predicted"/>
<dbReference type="SMART" id="SM00418">
    <property type="entry name" value="HTH_ARSR"/>
    <property type="match status" value="1"/>
</dbReference>
<dbReference type="Proteomes" id="UP000199052">
    <property type="component" value="Unassembled WGS sequence"/>
</dbReference>
<dbReference type="InterPro" id="IPR036388">
    <property type="entry name" value="WH-like_DNA-bd_sf"/>
</dbReference>
<dbReference type="RefSeq" id="WP_092880037.1">
    <property type="nucleotide sequence ID" value="NZ_FOOI01000001.1"/>
</dbReference>
<dbReference type="InterPro" id="IPR051081">
    <property type="entry name" value="HTH_MetalResp_TranReg"/>
</dbReference>
<organism evidence="6 7">
    <name type="scientific">Actinopolymorpha cephalotaxi</name>
    <dbReference type="NCBI Taxonomy" id="504797"/>
    <lineage>
        <taxon>Bacteria</taxon>
        <taxon>Bacillati</taxon>
        <taxon>Actinomycetota</taxon>
        <taxon>Actinomycetes</taxon>
        <taxon>Propionibacteriales</taxon>
        <taxon>Actinopolymorphaceae</taxon>
        <taxon>Actinopolymorpha</taxon>
    </lineage>
</organism>
<feature type="domain" description="HTH arsR-type" evidence="4">
    <location>
        <begin position="12"/>
        <end position="107"/>
    </location>
</feature>
<reference evidence="6 7" key="1">
    <citation type="submission" date="2016-10" db="EMBL/GenBank/DDBJ databases">
        <authorList>
            <person name="de Groot N.N."/>
        </authorList>
    </citation>
    <scope>NUCLEOTIDE SEQUENCE [LARGE SCALE GENOMIC DNA]</scope>
    <source>
        <strain evidence="6 7">CPCC 202808</strain>
    </source>
</reference>
<dbReference type="GO" id="GO:0003677">
    <property type="term" value="F:DNA binding"/>
    <property type="evidence" value="ECO:0007669"/>
    <property type="project" value="UniProtKB-KW"/>
</dbReference>
<evidence type="ECO:0000313" key="8">
    <source>
        <dbReference type="Proteomes" id="UP000533017"/>
    </source>
</evidence>
<dbReference type="Proteomes" id="UP000533017">
    <property type="component" value="Unassembled WGS sequence"/>
</dbReference>
<dbReference type="OrthoDB" id="7945987at2"/>
<evidence type="ECO:0000256" key="3">
    <source>
        <dbReference type="ARBA" id="ARBA00023163"/>
    </source>
</evidence>
<evidence type="ECO:0000313" key="6">
    <source>
        <dbReference type="EMBL" id="SFF65186.1"/>
    </source>
</evidence>
<keyword evidence="3" id="KW-0804">Transcription</keyword>
<dbReference type="PANTHER" id="PTHR33154">
    <property type="entry name" value="TRANSCRIPTIONAL REGULATOR, ARSR FAMILY"/>
    <property type="match status" value="1"/>
</dbReference>
<gene>
    <name evidence="5" type="ORF">FHR37_000001</name>
    <name evidence="6" type="ORF">SAMN05421678_101234</name>
</gene>